<dbReference type="NCBIfam" id="TIGR00202">
    <property type="entry name" value="csrA"/>
    <property type="match status" value="1"/>
</dbReference>
<sequence>MLVLSRKENESIVINDEIEIKIVHIKPDQVKIGIIAPKEVKIYRREIFDAILKENQEAQQPRSIGALKDFFSQKNKKKN</sequence>
<name>A0A1I1D860_BREAD</name>
<comment type="function">
    <text evidence="5">A translational regulator that binds mRNA to regulate translation initiation and/or mRNA stability. Usually binds in the 5'-UTR at or near the Shine-Dalgarno sequence preventing ribosome-binding, thus repressing translation. Its main target seems to be the major flagellin gene, while its function is anatagonized by FliW.</text>
</comment>
<proteinExistence type="inferred from homology"/>
<dbReference type="GO" id="GO:1902208">
    <property type="term" value="P:regulation of bacterial-type flagellum assembly"/>
    <property type="evidence" value="ECO:0007669"/>
    <property type="project" value="UniProtKB-UniRule"/>
</dbReference>
<dbReference type="OrthoDB" id="9809061at2"/>
<keyword evidence="1 5" id="KW-0963">Cytoplasm</keyword>
<comment type="subcellular location">
    <subcellularLocation>
        <location evidence="5">Cytoplasm</location>
    </subcellularLocation>
</comment>
<accession>A0A1I1D860</accession>
<evidence type="ECO:0000256" key="1">
    <source>
        <dbReference type="ARBA" id="ARBA00022490"/>
    </source>
</evidence>
<reference evidence="7" key="1">
    <citation type="submission" date="2016-10" db="EMBL/GenBank/DDBJ databases">
        <authorList>
            <person name="Varghese N."/>
            <person name="Submissions S."/>
        </authorList>
    </citation>
    <scope>NUCLEOTIDE SEQUENCE [LARGE SCALE GENOMIC DNA]</scope>
    <source>
        <strain evidence="7">ATCC 43811</strain>
    </source>
</reference>
<dbReference type="EMBL" id="FOKY01000001">
    <property type="protein sequence ID" value="SFB71189.1"/>
    <property type="molecule type" value="Genomic_DNA"/>
</dbReference>
<dbReference type="SUPFAM" id="SSF117130">
    <property type="entry name" value="CsrA-like"/>
    <property type="match status" value="1"/>
</dbReference>
<evidence type="ECO:0000256" key="4">
    <source>
        <dbReference type="ARBA" id="ARBA00022884"/>
    </source>
</evidence>
<protein>
    <recommendedName>
        <fullName evidence="5">Translational regulator CsrA</fullName>
    </recommendedName>
</protein>
<dbReference type="GO" id="GO:0006109">
    <property type="term" value="P:regulation of carbohydrate metabolic process"/>
    <property type="evidence" value="ECO:0007669"/>
    <property type="project" value="InterPro"/>
</dbReference>
<dbReference type="PANTHER" id="PTHR34984:SF1">
    <property type="entry name" value="CARBON STORAGE REGULATOR"/>
    <property type="match status" value="1"/>
</dbReference>
<gene>
    <name evidence="5" type="primary">csrA</name>
    <name evidence="6" type="ORF">SAMN02745150_00408</name>
</gene>
<dbReference type="GO" id="GO:0006402">
    <property type="term" value="P:mRNA catabolic process"/>
    <property type="evidence" value="ECO:0007669"/>
    <property type="project" value="InterPro"/>
</dbReference>
<evidence type="ECO:0000256" key="2">
    <source>
        <dbReference type="ARBA" id="ARBA00022491"/>
    </source>
</evidence>
<evidence type="ECO:0000256" key="3">
    <source>
        <dbReference type="ARBA" id="ARBA00022845"/>
    </source>
</evidence>
<dbReference type="FunFam" id="2.60.40.4380:FF:000002">
    <property type="entry name" value="Translational regulator CsrA"/>
    <property type="match status" value="1"/>
</dbReference>
<dbReference type="STRING" id="34097.SAMN02745150_00408"/>
<keyword evidence="4 5" id="KW-0694">RNA-binding</keyword>
<keyword evidence="7" id="KW-1185">Reference proteome</keyword>
<evidence type="ECO:0000313" key="6">
    <source>
        <dbReference type="EMBL" id="SFB71189.1"/>
    </source>
</evidence>
<dbReference type="Gene3D" id="2.60.40.4380">
    <property type="entry name" value="Translational regulator CsrA"/>
    <property type="match status" value="1"/>
</dbReference>
<dbReference type="GO" id="GO:0044781">
    <property type="term" value="P:bacterial-type flagellum organization"/>
    <property type="evidence" value="ECO:0007669"/>
    <property type="project" value="UniProtKB-KW"/>
</dbReference>
<dbReference type="PANTHER" id="PTHR34984">
    <property type="entry name" value="CARBON STORAGE REGULATOR"/>
    <property type="match status" value="1"/>
</dbReference>
<keyword evidence="3 5" id="KW-0810">Translation regulation</keyword>
<comment type="subunit">
    <text evidence="5">Homodimer; the beta-strands of each monomer intercalate to form a hydrophobic core, while the alpha-helices form wings that extend away from the core.</text>
</comment>
<dbReference type="Pfam" id="PF02599">
    <property type="entry name" value="CsrA"/>
    <property type="match status" value="1"/>
</dbReference>
<evidence type="ECO:0000256" key="5">
    <source>
        <dbReference type="HAMAP-Rule" id="MF_00167"/>
    </source>
</evidence>
<keyword evidence="2 5" id="KW-0678">Repressor</keyword>
<dbReference type="RefSeq" id="WP_092317931.1">
    <property type="nucleotide sequence ID" value="NZ_FOKY01000001.1"/>
</dbReference>
<comment type="similarity">
    <text evidence="5">Belongs to the CsrA/RsmA family.</text>
</comment>
<dbReference type="InterPro" id="IPR003751">
    <property type="entry name" value="CsrA"/>
</dbReference>
<evidence type="ECO:0000313" key="7">
    <source>
        <dbReference type="Proteomes" id="UP000240042"/>
    </source>
</evidence>
<dbReference type="AlphaFoldDB" id="A0A1I1D860"/>
<dbReference type="GO" id="GO:0048027">
    <property type="term" value="F:mRNA 5'-UTR binding"/>
    <property type="evidence" value="ECO:0007669"/>
    <property type="project" value="UniProtKB-UniRule"/>
</dbReference>
<dbReference type="Proteomes" id="UP000240042">
    <property type="component" value="Unassembled WGS sequence"/>
</dbReference>
<organism evidence="6 7">
    <name type="scientific">Brevinema andersonii</name>
    <dbReference type="NCBI Taxonomy" id="34097"/>
    <lineage>
        <taxon>Bacteria</taxon>
        <taxon>Pseudomonadati</taxon>
        <taxon>Spirochaetota</taxon>
        <taxon>Spirochaetia</taxon>
        <taxon>Brevinematales</taxon>
        <taxon>Brevinemataceae</taxon>
        <taxon>Brevinema</taxon>
    </lineage>
</organism>
<dbReference type="GO" id="GO:0045947">
    <property type="term" value="P:negative regulation of translational initiation"/>
    <property type="evidence" value="ECO:0007669"/>
    <property type="project" value="UniProtKB-UniRule"/>
</dbReference>
<keyword evidence="5" id="KW-1005">Bacterial flagellum biogenesis</keyword>
<dbReference type="InterPro" id="IPR036107">
    <property type="entry name" value="CsrA_sf"/>
</dbReference>
<dbReference type="NCBIfam" id="NF002469">
    <property type="entry name" value="PRK01712.1"/>
    <property type="match status" value="1"/>
</dbReference>
<dbReference type="HAMAP" id="MF_00167">
    <property type="entry name" value="CsrA"/>
    <property type="match status" value="1"/>
</dbReference>
<dbReference type="GO" id="GO:0005829">
    <property type="term" value="C:cytosol"/>
    <property type="evidence" value="ECO:0007669"/>
    <property type="project" value="TreeGrafter"/>
</dbReference>